<name>A0ABC9X525_GRUJA</name>
<dbReference type="Proteomes" id="UP001623348">
    <property type="component" value="Unassembled WGS sequence"/>
</dbReference>
<gene>
    <name evidence="1" type="ORF">GRJ2_001742600</name>
</gene>
<evidence type="ECO:0000313" key="2">
    <source>
        <dbReference type="Proteomes" id="UP001623348"/>
    </source>
</evidence>
<accession>A0ABC9X525</accession>
<proteinExistence type="predicted"/>
<sequence>MVLFAYFVNKGVARPASGNLLSQMKNRRQKELEVRVLAQQLSAPDSAFLLPALYSGCEITRYCAQRGGGCPGQEGFCSKSSNSQRSWYRRCLHFIPDPYSSWVFIPVLLRGRA</sequence>
<comment type="caution">
    <text evidence="1">The sequence shown here is derived from an EMBL/GenBank/DDBJ whole genome shotgun (WGS) entry which is preliminary data.</text>
</comment>
<reference evidence="1 2" key="1">
    <citation type="submission" date="2024-06" db="EMBL/GenBank/DDBJ databases">
        <title>The draft genome of Grus japonensis, version 3.</title>
        <authorList>
            <person name="Nabeshima K."/>
            <person name="Suzuki S."/>
            <person name="Onuma M."/>
        </authorList>
    </citation>
    <scope>NUCLEOTIDE SEQUENCE [LARGE SCALE GENOMIC DNA]</scope>
    <source>
        <strain evidence="1 2">451A</strain>
    </source>
</reference>
<organism evidence="1 2">
    <name type="scientific">Grus japonensis</name>
    <name type="common">Japanese crane</name>
    <name type="synonym">Red-crowned crane</name>
    <dbReference type="NCBI Taxonomy" id="30415"/>
    <lineage>
        <taxon>Eukaryota</taxon>
        <taxon>Metazoa</taxon>
        <taxon>Chordata</taxon>
        <taxon>Craniata</taxon>
        <taxon>Vertebrata</taxon>
        <taxon>Euteleostomi</taxon>
        <taxon>Archelosauria</taxon>
        <taxon>Archosauria</taxon>
        <taxon>Dinosauria</taxon>
        <taxon>Saurischia</taxon>
        <taxon>Theropoda</taxon>
        <taxon>Coelurosauria</taxon>
        <taxon>Aves</taxon>
        <taxon>Neognathae</taxon>
        <taxon>Neoaves</taxon>
        <taxon>Gruiformes</taxon>
        <taxon>Gruidae</taxon>
        <taxon>Grus</taxon>
    </lineage>
</organism>
<keyword evidence="2" id="KW-1185">Reference proteome</keyword>
<dbReference type="AlphaFoldDB" id="A0ABC9X525"/>
<evidence type="ECO:0000313" key="1">
    <source>
        <dbReference type="EMBL" id="GAB0192773.1"/>
    </source>
</evidence>
<protein>
    <submittedName>
        <fullName evidence="1">Uncharacterized protein</fullName>
    </submittedName>
</protein>
<dbReference type="EMBL" id="BAAFJT010000008">
    <property type="protein sequence ID" value="GAB0192773.1"/>
    <property type="molecule type" value="Genomic_DNA"/>
</dbReference>